<reference evidence="6 7" key="1">
    <citation type="submission" date="2023-12" db="EMBL/GenBank/DDBJ databases">
        <title>Whole-genome sequencing of halo(alkali)philic microorganisms from hypersaline lakes.</title>
        <authorList>
            <person name="Sorokin D.Y."/>
            <person name="Merkel A.Y."/>
            <person name="Messina E."/>
            <person name="Yakimov M."/>
        </authorList>
    </citation>
    <scope>NUCLEOTIDE SEQUENCE [LARGE SCALE GENOMIC DNA]</scope>
    <source>
        <strain evidence="6 7">AB-CW1</strain>
    </source>
</reference>
<evidence type="ECO:0000313" key="7">
    <source>
        <dbReference type="Proteomes" id="UP001302316"/>
    </source>
</evidence>
<comment type="caution">
    <text evidence="6">The sequence shown here is derived from an EMBL/GenBank/DDBJ whole genome shotgun (WGS) entry which is preliminary data.</text>
</comment>
<dbReference type="PROSITE" id="PS50111">
    <property type="entry name" value="CHEMOTAXIS_TRANSDUC_2"/>
    <property type="match status" value="1"/>
</dbReference>
<evidence type="ECO:0000313" key="6">
    <source>
        <dbReference type="EMBL" id="MEA5446522.1"/>
    </source>
</evidence>
<evidence type="ECO:0000259" key="5">
    <source>
        <dbReference type="PROSITE" id="PS50111"/>
    </source>
</evidence>
<dbReference type="Gene3D" id="1.10.287.950">
    <property type="entry name" value="Methyl-accepting chemotaxis protein"/>
    <property type="match status" value="1"/>
</dbReference>
<dbReference type="GO" id="GO:0016020">
    <property type="term" value="C:membrane"/>
    <property type="evidence" value="ECO:0007669"/>
    <property type="project" value="UniProtKB-SubCell"/>
</dbReference>
<keyword evidence="7" id="KW-1185">Reference proteome</keyword>
<dbReference type="EMBL" id="JAYGII010000037">
    <property type="protein sequence ID" value="MEA5446522.1"/>
    <property type="molecule type" value="Genomic_DNA"/>
</dbReference>
<sequence>MFRENKNSQRVAELEQELATLKRALAEKEARHEADSETASLSTLSAVPTHWRYVEKNAETITGALFEPMSFAYNAGGLMDGTQSELAELHSLLAQITASIRQNQALVGALEEHTRAIQQFVENIQKIASQSRMLSLNAAIEAARVGRQGKSFAVVADEIGNLSQSAGRFADDIANQLGEIDGDTRQTRDFIDGLGSQIERIEQLSTSVTESSSQTASQTKDLQKAAYSAMAAGHIIGVISWACDFYARLALAVEAPEIFEAPEIERDGNYLGQWLFHEQDNEFQFREQPGFKDVENAYLSLLACAEDALRQCNAGKIEVARKQIKAANEQVSRIARGMTAVEQYLNRCTRRALDGSAKELD</sequence>
<dbReference type="GO" id="GO:0007165">
    <property type="term" value="P:signal transduction"/>
    <property type="evidence" value="ECO:0007669"/>
    <property type="project" value="UniProtKB-KW"/>
</dbReference>
<dbReference type="RefSeq" id="WP_346052815.1">
    <property type="nucleotide sequence ID" value="NZ_JAYGII010000037.1"/>
</dbReference>
<dbReference type="SUPFAM" id="SSF58104">
    <property type="entry name" value="Methyl-accepting chemotaxis protein (MCP) signaling domain"/>
    <property type="match status" value="1"/>
</dbReference>
<evidence type="ECO:0000256" key="2">
    <source>
        <dbReference type="ARBA" id="ARBA00023224"/>
    </source>
</evidence>
<gene>
    <name evidence="6" type="ORF">VCB98_11905</name>
</gene>
<feature type="domain" description="Methyl-accepting transducer" evidence="5">
    <location>
        <begin position="93"/>
        <end position="222"/>
    </location>
</feature>
<comment type="subcellular location">
    <subcellularLocation>
        <location evidence="1">Membrane</location>
    </subcellularLocation>
</comment>
<evidence type="ECO:0000256" key="3">
    <source>
        <dbReference type="PROSITE-ProRule" id="PRU00284"/>
    </source>
</evidence>
<name>A0AAP6JH29_9GAMM</name>
<dbReference type="PANTHER" id="PTHR32089">
    <property type="entry name" value="METHYL-ACCEPTING CHEMOTAXIS PROTEIN MCPB"/>
    <property type="match status" value="1"/>
</dbReference>
<keyword evidence="2 3" id="KW-0807">Transducer</keyword>
<dbReference type="Proteomes" id="UP001302316">
    <property type="component" value="Unassembled WGS sequence"/>
</dbReference>
<keyword evidence="4" id="KW-0175">Coiled coil</keyword>
<dbReference type="SMART" id="SM00283">
    <property type="entry name" value="MA"/>
    <property type="match status" value="1"/>
</dbReference>
<dbReference type="AlphaFoldDB" id="A0AAP6JH29"/>
<dbReference type="InterPro" id="IPR004089">
    <property type="entry name" value="MCPsignal_dom"/>
</dbReference>
<accession>A0AAP6JH29</accession>
<evidence type="ECO:0000256" key="4">
    <source>
        <dbReference type="SAM" id="Coils"/>
    </source>
</evidence>
<organism evidence="6 7">
    <name type="scientific">Natronospira elongata</name>
    <dbReference type="NCBI Taxonomy" id="3110268"/>
    <lineage>
        <taxon>Bacteria</taxon>
        <taxon>Pseudomonadati</taxon>
        <taxon>Pseudomonadota</taxon>
        <taxon>Gammaproteobacteria</taxon>
        <taxon>Natronospirales</taxon>
        <taxon>Natronospiraceae</taxon>
        <taxon>Natronospira</taxon>
    </lineage>
</organism>
<dbReference type="Pfam" id="PF00015">
    <property type="entry name" value="MCPsignal"/>
    <property type="match status" value="1"/>
</dbReference>
<evidence type="ECO:0000256" key="1">
    <source>
        <dbReference type="ARBA" id="ARBA00004370"/>
    </source>
</evidence>
<dbReference type="GO" id="GO:0006935">
    <property type="term" value="P:chemotaxis"/>
    <property type="evidence" value="ECO:0007669"/>
    <property type="project" value="UniProtKB-ARBA"/>
</dbReference>
<proteinExistence type="predicted"/>
<feature type="coiled-coil region" evidence="4">
    <location>
        <begin position="4"/>
        <end position="31"/>
    </location>
</feature>
<protein>
    <submittedName>
        <fullName evidence="6">Methyl-accepting chemotaxis protein</fullName>
    </submittedName>
</protein>
<dbReference type="PANTHER" id="PTHR32089:SF112">
    <property type="entry name" value="LYSOZYME-LIKE PROTEIN-RELATED"/>
    <property type="match status" value="1"/>
</dbReference>